<dbReference type="Gene3D" id="2.70.98.10">
    <property type="match status" value="1"/>
</dbReference>
<dbReference type="InterPro" id="IPR052720">
    <property type="entry name" value="Glycosyl_hydrolase_97"/>
</dbReference>
<reference evidence="6" key="1">
    <citation type="submission" date="2020-04" db="EMBL/GenBank/DDBJ databases">
        <authorList>
            <person name="Zhang T."/>
        </authorList>
    </citation>
    <scope>NUCLEOTIDE SEQUENCE</scope>
    <source>
        <strain evidence="6">HKST-UBA02</strain>
    </source>
</reference>
<keyword evidence="6" id="KW-0378">Hydrolase</keyword>
<feature type="domain" description="Glycosyl-hydrolase 97 N-terminal" evidence="4">
    <location>
        <begin position="76"/>
        <end position="336"/>
    </location>
</feature>
<dbReference type="InterPro" id="IPR029483">
    <property type="entry name" value="GH97_C"/>
</dbReference>
<dbReference type="Pfam" id="PF14509">
    <property type="entry name" value="GH97_C"/>
    <property type="match status" value="1"/>
</dbReference>
<feature type="domain" description="Glycosyl-hydrolase 97 catalytic" evidence="3">
    <location>
        <begin position="354"/>
        <end position="541"/>
    </location>
</feature>
<evidence type="ECO:0000256" key="2">
    <source>
        <dbReference type="SAM" id="SignalP"/>
    </source>
</evidence>
<keyword evidence="2" id="KW-0732">Signal</keyword>
<evidence type="ECO:0000259" key="3">
    <source>
        <dbReference type="Pfam" id="PF10566"/>
    </source>
</evidence>
<dbReference type="PANTHER" id="PTHR35803">
    <property type="entry name" value="GLUCAN 1,4-ALPHA-GLUCOSIDASE SUSB-RELATED"/>
    <property type="match status" value="1"/>
</dbReference>
<evidence type="ECO:0000256" key="1">
    <source>
        <dbReference type="SAM" id="MobiDB-lite"/>
    </source>
</evidence>
<dbReference type="Gene3D" id="3.20.20.70">
    <property type="entry name" value="Aldolase class I"/>
    <property type="match status" value="1"/>
</dbReference>
<dbReference type="InterPro" id="IPR014718">
    <property type="entry name" value="GH-type_carb-bd"/>
</dbReference>
<dbReference type="GO" id="GO:0016787">
    <property type="term" value="F:hydrolase activity"/>
    <property type="evidence" value="ECO:0007669"/>
    <property type="project" value="UniProtKB-KW"/>
</dbReference>
<feature type="chain" id="PRO_5037513051" evidence="2">
    <location>
        <begin position="30"/>
        <end position="739"/>
    </location>
</feature>
<name>A0A956SEN4_UNCEI</name>
<dbReference type="EMBL" id="JAGQHS010000055">
    <property type="protein sequence ID" value="MCA9756499.1"/>
    <property type="molecule type" value="Genomic_DNA"/>
</dbReference>
<sequence length="739" mass="82225">MRSVPVLAWALSTVLALCLIALSPPVVVAADETVSAEGTLRAAGTIPSSDGTSRAEGTLPSSDGTTRSEGAIRLEVTSPDGRNSFHLTLDEAGRPVFEVRHGDQLVIGPSRLGFVLADAASFDQALRVTGHRARPGVEEWEQPWGEVRHIRAAYTELDVDFVAEVQIDPNRTVSREMTLEVRVFDDGLGFRFVWPEQSGLQDFTILDELTEFVFPGDPAAWWIPAYAGNRYEYLYERSRLSELTANRGVRAVHTPLTLETEDGLYVSLHEAALTDYASMTLVVHPGSVLEADLVPWSDGTKVKATAPFQTPWRTIQIGERPGDLIESPLILALNEPSRIEDTSWITPGKYAGIWWSLHIGKETWKTGPTHGATTENTKRYIDFAAENGFEGVLVEGWNTGWDQGWLNESVFDFTTPTPDYDLEALAKYARKKEVTLVGHLETGGDVHGFEERMELALSQFERLGIRAIKTGYVNHGQGIRRYDDQGKMVAKEWQHGQYMVRHFRKAVELAAKHHIMVDVHEPIKDTGIRRTWPNMMTREGARGQEYNAWSEGNGPAHTAILPFTRLLSGPMDFTPGIFNTPIEPWKPDNRVPTTVAKQLALYVVIYSPLQMVTDLPEHYVGNPAFGFIQDVPTDWEETRVLNGAIGDYVTIARKERGGDEWYLGSITNESARTLLVPLDFLDGGREYVAYLYADGDRADWKTNPEAVRITRQRVTSGSVMRLDLAPGGGTAVRIVPAKE</sequence>
<dbReference type="GO" id="GO:0030246">
    <property type="term" value="F:carbohydrate binding"/>
    <property type="evidence" value="ECO:0007669"/>
    <property type="project" value="InterPro"/>
</dbReference>
<dbReference type="Proteomes" id="UP000739538">
    <property type="component" value="Unassembled WGS sequence"/>
</dbReference>
<dbReference type="InterPro" id="IPR013785">
    <property type="entry name" value="Aldolase_TIM"/>
</dbReference>
<gene>
    <name evidence="6" type="ORF">KDA27_11910</name>
</gene>
<evidence type="ECO:0000313" key="7">
    <source>
        <dbReference type="Proteomes" id="UP000739538"/>
    </source>
</evidence>
<evidence type="ECO:0000313" key="6">
    <source>
        <dbReference type="EMBL" id="MCA9756499.1"/>
    </source>
</evidence>
<dbReference type="InterPro" id="IPR019563">
    <property type="entry name" value="GH97_catalytic"/>
</dbReference>
<dbReference type="PANTHER" id="PTHR35803:SF1">
    <property type="entry name" value="GLUCAN 1,4-ALPHA-GLUCOSIDASE SUSB"/>
    <property type="match status" value="1"/>
</dbReference>
<dbReference type="SUPFAM" id="SSF51445">
    <property type="entry name" value="(Trans)glycosidases"/>
    <property type="match status" value="1"/>
</dbReference>
<dbReference type="Pfam" id="PF14508">
    <property type="entry name" value="GH97_N"/>
    <property type="match status" value="1"/>
</dbReference>
<dbReference type="Pfam" id="PF10566">
    <property type="entry name" value="Glyco_hydro_97"/>
    <property type="match status" value="1"/>
</dbReference>
<accession>A0A956SEN4</accession>
<feature type="domain" description="Glycosyl-hydrolase 97 C-terminal oligomerisation" evidence="5">
    <location>
        <begin position="634"/>
        <end position="734"/>
    </location>
</feature>
<reference evidence="6" key="2">
    <citation type="journal article" date="2021" name="Microbiome">
        <title>Successional dynamics and alternative stable states in a saline activated sludge microbial community over 9 years.</title>
        <authorList>
            <person name="Wang Y."/>
            <person name="Ye J."/>
            <person name="Ju F."/>
            <person name="Liu L."/>
            <person name="Boyd J.A."/>
            <person name="Deng Y."/>
            <person name="Parks D.H."/>
            <person name="Jiang X."/>
            <person name="Yin X."/>
            <person name="Woodcroft B.J."/>
            <person name="Tyson G.W."/>
            <person name="Hugenholtz P."/>
            <person name="Polz M.F."/>
            <person name="Zhang T."/>
        </authorList>
    </citation>
    <scope>NUCLEOTIDE SEQUENCE</scope>
    <source>
        <strain evidence="6">HKST-UBA02</strain>
    </source>
</reference>
<evidence type="ECO:0000259" key="4">
    <source>
        <dbReference type="Pfam" id="PF14508"/>
    </source>
</evidence>
<comment type="caution">
    <text evidence="6">The sequence shown here is derived from an EMBL/GenBank/DDBJ whole genome shotgun (WGS) entry which is preliminary data.</text>
</comment>
<proteinExistence type="predicted"/>
<dbReference type="InterPro" id="IPR029486">
    <property type="entry name" value="GH97_N"/>
</dbReference>
<dbReference type="InterPro" id="IPR017853">
    <property type="entry name" value="GH"/>
</dbReference>
<feature type="signal peptide" evidence="2">
    <location>
        <begin position="1"/>
        <end position="29"/>
    </location>
</feature>
<dbReference type="AlphaFoldDB" id="A0A956SEN4"/>
<protein>
    <submittedName>
        <fullName evidence="6">Glycoside hydrolase family 97 protein</fullName>
    </submittedName>
</protein>
<organism evidence="6 7">
    <name type="scientific">Eiseniibacteriota bacterium</name>
    <dbReference type="NCBI Taxonomy" id="2212470"/>
    <lineage>
        <taxon>Bacteria</taxon>
        <taxon>Candidatus Eiseniibacteriota</taxon>
    </lineage>
</organism>
<evidence type="ECO:0000259" key="5">
    <source>
        <dbReference type="Pfam" id="PF14509"/>
    </source>
</evidence>
<feature type="region of interest" description="Disordered" evidence="1">
    <location>
        <begin position="41"/>
        <end position="66"/>
    </location>
</feature>